<gene>
    <name evidence="7" type="ORF">Theth_0128</name>
</gene>
<dbReference type="OrthoDB" id="9778364at2"/>
<dbReference type="FunFam" id="1.20.272.10:FF:000001">
    <property type="entry name" value="Putative AAA family ATPase"/>
    <property type="match status" value="1"/>
</dbReference>
<dbReference type="SMART" id="SM00382">
    <property type="entry name" value="AAA"/>
    <property type="match status" value="1"/>
</dbReference>
<dbReference type="GO" id="GO:0008047">
    <property type="term" value="F:enzyme activator activity"/>
    <property type="evidence" value="ECO:0007669"/>
    <property type="project" value="TreeGrafter"/>
</dbReference>
<dbReference type="GO" id="GO:0017116">
    <property type="term" value="F:single-stranded DNA helicase activity"/>
    <property type="evidence" value="ECO:0007669"/>
    <property type="project" value="TreeGrafter"/>
</dbReference>
<keyword evidence="4" id="KW-0547">Nucleotide-binding</keyword>
<dbReference type="AlphaFoldDB" id="F7YUP7"/>
<evidence type="ECO:0000313" key="7">
    <source>
        <dbReference type="EMBL" id="AEH50232.1"/>
    </source>
</evidence>
<evidence type="ECO:0000256" key="5">
    <source>
        <dbReference type="ARBA" id="ARBA00022840"/>
    </source>
</evidence>
<dbReference type="SUPFAM" id="SSF52540">
    <property type="entry name" value="P-loop containing nucleoside triphosphate hydrolases"/>
    <property type="match status" value="1"/>
</dbReference>
<dbReference type="CDD" id="cd18139">
    <property type="entry name" value="HLD_clamp_RarA"/>
    <property type="match status" value="1"/>
</dbReference>
<dbReference type="GO" id="GO:0000731">
    <property type="term" value="P:DNA synthesis involved in DNA repair"/>
    <property type="evidence" value="ECO:0007669"/>
    <property type="project" value="TreeGrafter"/>
</dbReference>
<feature type="domain" description="AAA+ ATPase" evidence="6">
    <location>
        <begin position="43"/>
        <end position="159"/>
    </location>
</feature>
<dbReference type="Pfam" id="PF16193">
    <property type="entry name" value="AAA_assoc_2"/>
    <property type="match status" value="1"/>
</dbReference>
<dbReference type="Gene3D" id="3.40.50.300">
    <property type="entry name" value="P-loop containing nucleotide triphosphate hydrolases"/>
    <property type="match status" value="1"/>
</dbReference>
<comment type="similarity">
    <text evidence="2">Belongs to the AAA ATPase family. RarA/MGS1/WRNIP1 subfamily.</text>
</comment>
<dbReference type="InterPro" id="IPR003593">
    <property type="entry name" value="AAA+_ATPase"/>
</dbReference>
<dbReference type="HOGENOM" id="CLU_017985_0_3_0"/>
<proteinExistence type="inferred from homology"/>
<evidence type="ECO:0000256" key="3">
    <source>
        <dbReference type="ARBA" id="ARBA00022705"/>
    </source>
</evidence>
<dbReference type="PANTHER" id="PTHR13779">
    <property type="entry name" value="WERNER HELICASE-INTERACTING PROTEIN 1 FAMILY MEMBER"/>
    <property type="match status" value="1"/>
</dbReference>
<dbReference type="GO" id="GO:0005524">
    <property type="term" value="F:ATP binding"/>
    <property type="evidence" value="ECO:0007669"/>
    <property type="project" value="UniProtKB-KW"/>
</dbReference>
<keyword evidence="5" id="KW-0067">ATP-binding</keyword>
<evidence type="ECO:0000256" key="4">
    <source>
        <dbReference type="ARBA" id="ARBA00022741"/>
    </source>
</evidence>
<evidence type="ECO:0000256" key="1">
    <source>
        <dbReference type="ARBA" id="ARBA00002393"/>
    </source>
</evidence>
<dbReference type="EMBL" id="CP002351">
    <property type="protein sequence ID" value="AEH50232.1"/>
    <property type="molecule type" value="Genomic_DNA"/>
</dbReference>
<protein>
    <submittedName>
        <fullName evidence="7">AAA ATPase central domain protein</fullName>
    </submittedName>
</protein>
<dbReference type="PANTHER" id="PTHR13779:SF7">
    <property type="entry name" value="ATPASE WRNIP1"/>
    <property type="match status" value="1"/>
</dbReference>
<accession>F7YUP7</accession>
<organism evidence="7 8">
    <name type="scientific">Pseudothermotoga thermarum DSM 5069</name>
    <dbReference type="NCBI Taxonomy" id="688269"/>
    <lineage>
        <taxon>Bacteria</taxon>
        <taxon>Thermotogati</taxon>
        <taxon>Thermotogota</taxon>
        <taxon>Thermotogae</taxon>
        <taxon>Thermotogales</taxon>
        <taxon>Thermotogaceae</taxon>
        <taxon>Pseudothermotoga</taxon>
    </lineage>
</organism>
<comment type="function">
    <text evidence="1">DNA-dependent ATPase that plays important roles in cellular responses to stalled DNA replication processes.</text>
</comment>
<dbReference type="InterPro" id="IPR027417">
    <property type="entry name" value="P-loop_NTPase"/>
</dbReference>
<dbReference type="InterPro" id="IPR051314">
    <property type="entry name" value="AAA_ATPase_RarA/MGS1/WRNIP1"/>
</dbReference>
<dbReference type="InterPro" id="IPR003959">
    <property type="entry name" value="ATPase_AAA_core"/>
</dbReference>
<dbReference type="InterPro" id="IPR008921">
    <property type="entry name" value="DNA_pol3_clamp-load_cplx_C"/>
</dbReference>
<dbReference type="GO" id="GO:0016887">
    <property type="term" value="F:ATP hydrolysis activity"/>
    <property type="evidence" value="ECO:0007669"/>
    <property type="project" value="InterPro"/>
</dbReference>
<dbReference type="Gene3D" id="1.20.272.10">
    <property type="match status" value="1"/>
</dbReference>
<keyword evidence="8" id="KW-1185">Reference proteome</keyword>
<dbReference type="eggNOG" id="COG2256">
    <property type="taxonomic scope" value="Bacteria"/>
</dbReference>
<dbReference type="CDD" id="cd00009">
    <property type="entry name" value="AAA"/>
    <property type="match status" value="1"/>
</dbReference>
<dbReference type="InterPro" id="IPR021886">
    <property type="entry name" value="MgsA_C"/>
</dbReference>
<dbReference type="Gene3D" id="1.10.3710.10">
    <property type="entry name" value="DNA polymerase III clamp loader subunits, C-terminal domain"/>
    <property type="match status" value="1"/>
</dbReference>
<name>F7YUP7_9THEM</name>
<evidence type="ECO:0000259" key="6">
    <source>
        <dbReference type="SMART" id="SM00382"/>
    </source>
</evidence>
<dbReference type="GO" id="GO:0003677">
    <property type="term" value="F:DNA binding"/>
    <property type="evidence" value="ECO:0007669"/>
    <property type="project" value="InterPro"/>
</dbReference>
<dbReference type="GO" id="GO:0006261">
    <property type="term" value="P:DNA-templated DNA replication"/>
    <property type="evidence" value="ECO:0007669"/>
    <property type="project" value="TreeGrafter"/>
</dbReference>
<dbReference type="Pfam" id="PF00004">
    <property type="entry name" value="AAA"/>
    <property type="match status" value="1"/>
</dbReference>
<dbReference type="Proteomes" id="UP000006804">
    <property type="component" value="Chromosome"/>
</dbReference>
<dbReference type="Gene3D" id="1.10.8.60">
    <property type="match status" value="1"/>
</dbReference>
<dbReference type="FunFam" id="3.40.50.300:FF:000137">
    <property type="entry name" value="Replication-associated recombination protein A"/>
    <property type="match status" value="1"/>
</dbReference>
<dbReference type="SUPFAM" id="SSF48019">
    <property type="entry name" value="post-AAA+ oligomerization domain-like"/>
    <property type="match status" value="1"/>
</dbReference>
<sequence length="437" mass="48724" precursor="true">MDQRPSDAPLAERVRPKDLDDLVGQSHVMGKDGILRKALEKGTIFSCILYGPPGCGKSSIGELIRKYVNAEFYMLSGAFHGANEIKQILTRAQEMKKYGKQTVLFIDEIHRLNKSQQDVLLSKVEDGTIILVGATTENPSFEIIPPLLSRCRVIFLKPLSNDELVQIMKRALLVDEKISSYNITVIDNALKAIAQMSQGDARFALNTLEMAVENARIFNLSVVDVENLQKLIGSKAASYSKEDHYDFASAFIKSLRGSDPDAALYYMIRMIESGEDPRFIARRMVILASEDIGLADPMALLVAIAAAQAVEYVGLPECVLNLAQAAIYLAAAPKSNSVYLAVERAKRIVKQTANVQVPLFLRNPVTKLMKEAGYGEGYIYPHEAGGFVKRNYLPDELKKVKIYIPKEIGKEVKIKKRLMELWGEEKYKGEDQSEDSR</sequence>
<dbReference type="RefSeq" id="WP_013931456.1">
    <property type="nucleotide sequence ID" value="NC_015707.1"/>
</dbReference>
<evidence type="ECO:0000256" key="2">
    <source>
        <dbReference type="ARBA" id="ARBA00008959"/>
    </source>
</evidence>
<dbReference type="PATRIC" id="fig|688269.3.peg.130"/>
<dbReference type="KEGG" id="tta:Theth_0128"/>
<dbReference type="InterPro" id="IPR032423">
    <property type="entry name" value="AAA_assoc_2"/>
</dbReference>
<evidence type="ECO:0000313" key="8">
    <source>
        <dbReference type="Proteomes" id="UP000006804"/>
    </source>
</evidence>
<dbReference type="STRING" id="688269.Theth_0128"/>
<dbReference type="Pfam" id="PF12002">
    <property type="entry name" value="MgsA_C"/>
    <property type="match status" value="1"/>
</dbReference>
<reference evidence="7 8" key="1">
    <citation type="submission" date="2010-11" db="EMBL/GenBank/DDBJ databases">
        <title>The complete genome of Thermotoga thermarum DSM 5069.</title>
        <authorList>
            <consortium name="US DOE Joint Genome Institute (JGI-PGF)"/>
            <person name="Lucas S."/>
            <person name="Copeland A."/>
            <person name="Lapidus A."/>
            <person name="Bruce D."/>
            <person name="Goodwin L."/>
            <person name="Pitluck S."/>
            <person name="Kyrpides N."/>
            <person name="Mavromatis K."/>
            <person name="Ivanova N."/>
            <person name="Zeytun A."/>
            <person name="Brettin T."/>
            <person name="Detter J.C."/>
            <person name="Tapia R."/>
            <person name="Han C."/>
            <person name="Land M."/>
            <person name="Hauser L."/>
            <person name="Markowitz V."/>
            <person name="Cheng J.-F."/>
            <person name="Hugenholtz P."/>
            <person name="Woyke T."/>
            <person name="Wu D."/>
            <person name="Spring S."/>
            <person name="Schroeder M."/>
            <person name="Brambilla E."/>
            <person name="Klenk H.-P."/>
            <person name="Eisen J.A."/>
        </authorList>
    </citation>
    <scope>NUCLEOTIDE SEQUENCE [LARGE SCALE GENOMIC DNA]</scope>
    <source>
        <strain evidence="7 8">DSM 5069</strain>
    </source>
</reference>
<keyword evidence="3" id="KW-0235">DNA replication</keyword>